<keyword evidence="2" id="KW-0349">Heme</keyword>
<evidence type="ECO:0000313" key="8">
    <source>
        <dbReference type="EMBL" id="VAX03795.1"/>
    </source>
</evidence>
<dbReference type="PANTHER" id="PTHR10138:SF0">
    <property type="entry name" value="TRYPTOPHAN 2,3-DIOXYGENASE"/>
    <property type="match status" value="1"/>
</dbReference>
<evidence type="ECO:0000256" key="3">
    <source>
        <dbReference type="ARBA" id="ARBA00022723"/>
    </source>
</evidence>
<dbReference type="EMBL" id="UOFW01000061">
    <property type="protein sequence ID" value="VAX03795.1"/>
    <property type="molecule type" value="Genomic_DNA"/>
</dbReference>
<organism evidence="8">
    <name type="scientific">hydrothermal vent metagenome</name>
    <dbReference type="NCBI Taxonomy" id="652676"/>
    <lineage>
        <taxon>unclassified sequences</taxon>
        <taxon>metagenomes</taxon>
        <taxon>ecological metagenomes</taxon>
    </lineage>
</organism>
<dbReference type="NCBIfam" id="TIGR03036">
    <property type="entry name" value="trp_2_3_diox"/>
    <property type="match status" value="1"/>
</dbReference>
<dbReference type="InterPro" id="IPR004981">
    <property type="entry name" value="Trp_2_3_dOase"/>
</dbReference>
<evidence type="ECO:0000256" key="6">
    <source>
        <dbReference type="ARBA" id="ARBA00023004"/>
    </source>
</evidence>
<gene>
    <name evidence="8" type="ORF">MNBD_ALPHA03-53</name>
</gene>
<evidence type="ECO:0000256" key="4">
    <source>
        <dbReference type="ARBA" id="ARBA00022964"/>
    </source>
</evidence>
<evidence type="ECO:0000256" key="2">
    <source>
        <dbReference type="ARBA" id="ARBA00022617"/>
    </source>
</evidence>
<dbReference type="GO" id="GO:0046872">
    <property type="term" value="F:metal ion binding"/>
    <property type="evidence" value="ECO:0007669"/>
    <property type="project" value="UniProtKB-KW"/>
</dbReference>
<reference evidence="8" key="1">
    <citation type="submission" date="2018-06" db="EMBL/GenBank/DDBJ databases">
        <authorList>
            <person name="Zhirakovskaya E."/>
        </authorList>
    </citation>
    <scope>NUCLEOTIDE SEQUENCE</scope>
</reference>
<dbReference type="Pfam" id="PF03301">
    <property type="entry name" value="Trp_dioxygenase"/>
    <property type="match status" value="2"/>
</dbReference>
<proteinExistence type="inferred from homology"/>
<dbReference type="PANTHER" id="PTHR10138">
    <property type="entry name" value="TRYPTOPHAN 2,3-DIOXYGENASE"/>
    <property type="match status" value="1"/>
</dbReference>
<sequence length="281" mass="32910">MQDKNIESSVDISDEKIHWKQDVSYGQYLDLDGLLNLQNLRSGKHDEMMFIIIHQASELWMKLSIHELSAAMTSLEEDNLGIAMKMIARIARIQEQLTQSWNVLATMTPKDYLSFRDSLGQSSGFQSYQYRMIEFALGNKNKDMVKAHEGHPEIFDLVNKVLNAPSLYDLTLQLLSRRGFDVPKECLNRDWAMPYEGHKKVEDIWKEIYQNSDQHWELYDWAEKLVDLEHRFQSWRFAHMKTVERIIGFRKGTGGTSGVNYLVKALDLRFFPELWTVRSIL</sequence>
<accession>A0A3B1BBW5</accession>
<dbReference type="InterPro" id="IPR037217">
    <property type="entry name" value="Trp/Indoleamine_2_3_dOase-like"/>
</dbReference>
<dbReference type="SUPFAM" id="SSF140959">
    <property type="entry name" value="Indolic compounds 2,3-dioxygenase-like"/>
    <property type="match status" value="1"/>
</dbReference>
<dbReference type="FunFam" id="1.20.58.480:FF:000001">
    <property type="entry name" value="Tryptophan 2,3-dioxygenase"/>
    <property type="match status" value="1"/>
</dbReference>
<evidence type="ECO:0000256" key="1">
    <source>
        <dbReference type="ARBA" id="ARBA00011881"/>
    </source>
</evidence>
<keyword evidence="4 8" id="KW-0223">Dioxygenase</keyword>
<comment type="subunit">
    <text evidence="1">Homotetramer.</text>
</comment>
<dbReference type="HAMAP" id="MF_01972">
    <property type="entry name" value="T23O"/>
    <property type="match status" value="1"/>
</dbReference>
<keyword evidence="3" id="KW-0479">Metal-binding</keyword>
<dbReference type="GO" id="GO:0004833">
    <property type="term" value="F:L-tryptophan 2,3-dioxygenase activity"/>
    <property type="evidence" value="ECO:0007669"/>
    <property type="project" value="UniProtKB-EC"/>
</dbReference>
<evidence type="ECO:0000256" key="7">
    <source>
        <dbReference type="ARBA" id="ARBA00023079"/>
    </source>
</evidence>
<keyword evidence="5 8" id="KW-0560">Oxidoreductase</keyword>
<keyword evidence="7" id="KW-0823">Tryptophan catabolism</keyword>
<dbReference type="AlphaFoldDB" id="A0A3B1BBW5"/>
<dbReference type="GO" id="GO:0019442">
    <property type="term" value="P:L-tryptophan catabolic process to acetyl-CoA"/>
    <property type="evidence" value="ECO:0007669"/>
    <property type="project" value="TreeGrafter"/>
</dbReference>
<name>A0A3B1BBW5_9ZZZZ</name>
<dbReference type="InterPro" id="IPR017485">
    <property type="entry name" value="Trp_2-3-dOase_bac"/>
</dbReference>
<dbReference type="Gene3D" id="1.20.58.480">
    <property type="match status" value="1"/>
</dbReference>
<dbReference type="GO" id="GO:0019441">
    <property type="term" value="P:L-tryptophan catabolic process to kynurenine"/>
    <property type="evidence" value="ECO:0007669"/>
    <property type="project" value="InterPro"/>
</dbReference>
<dbReference type="EC" id="1.13.11.11" evidence="8"/>
<keyword evidence="6" id="KW-0408">Iron</keyword>
<dbReference type="GO" id="GO:0020037">
    <property type="term" value="F:heme binding"/>
    <property type="evidence" value="ECO:0007669"/>
    <property type="project" value="InterPro"/>
</dbReference>
<evidence type="ECO:0000256" key="5">
    <source>
        <dbReference type="ARBA" id="ARBA00023002"/>
    </source>
</evidence>
<protein>
    <submittedName>
        <fullName evidence="8">Tryptophan 2,3-dioxygenase</fullName>
        <ecNumber evidence="8">1.13.11.11</ecNumber>
    </submittedName>
</protein>